<gene>
    <name evidence="1" type="ORF">CONLIGDRAFT_84067</name>
</gene>
<protein>
    <submittedName>
        <fullName evidence="1">Uncharacterized protein</fullName>
    </submittedName>
</protein>
<keyword evidence="2" id="KW-1185">Reference proteome</keyword>
<dbReference type="OrthoDB" id="4760831at2759"/>
<dbReference type="AlphaFoldDB" id="A0A1J7ID26"/>
<dbReference type="STRING" id="1408157.A0A1J7ID26"/>
<evidence type="ECO:0000313" key="1">
    <source>
        <dbReference type="EMBL" id="OIW25187.1"/>
    </source>
</evidence>
<accession>A0A1J7ID26</accession>
<dbReference type="Proteomes" id="UP000182658">
    <property type="component" value="Unassembled WGS sequence"/>
</dbReference>
<evidence type="ECO:0000313" key="2">
    <source>
        <dbReference type="Proteomes" id="UP000182658"/>
    </source>
</evidence>
<proteinExistence type="predicted"/>
<reference evidence="1 2" key="1">
    <citation type="submission" date="2016-10" db="EMBL/GenBank/DDBJ databases">
        <title>Draft genome sequence of Coniochaeta ligniaria NRRL30616, a lignocellulolytic fungus for bioabatement of inhibitors in plant biomass hydrolysates.</title>
        <authorList>
            <consortium name="DOE Joint Genome Institute"/>
            <person name="Jimenez D.J."/>
            <person name="Hector R.E."/>
            <person name="Riley R."/>
            <person name="Sun H."/>
            <person name="Grigoriev I.V."/>
            <person name="Van Elsas J.D."/>
            <person name="Nichols N.N."/>
        </authorList>
    </citation>
    <scope>NUCLEOTIDE SEQUENCE [LARGE SCALE GENOMIC DNA]</scope>
    <source>
        <strain evidence="1 2">NRRL 30616</strain>
    </source>
</reference>
<organism evidence="1 2">
    <name type="scientific">Coniochaeta ligniaria NRRL 30616</name>
    <dbReference type="NCBI Taxonomy" id="1408157"/>
    <lineage>
        <taxon>Eukaryota</taxon>
        <taxon>Fungi</taxon>
        <taxon>Dikarya</taxon>
        <taxon>Ascomycota</taxon>
        <taxon>Pezizomycotina</taxon>
        <taxon>Sordariomycetes</taxon>
        <taxon>Sordariomycetidae</taxon>
        <taxon>Coniochaetales</taxon>
        <taxon>Coniochaetaceae</taxon>
        <taxon>Coniochaeta</taxon>
    </lineage>
</organism>
<dbReference type="InParanoid" id="A0A1J7ID26"/>
<dbReference type="EMBL" id="KV875102">
    <property type="protein sequence ID" value="OIW25187.1"/>
    <property type="molecule type" value="Genomic_DNA"/>
</dbReference>
<sequence>MEQPHSAAEDSLAEEVEAIELAPDQRPATIVQNVNMEDHCHADQPFTKPSLNLLRGPRSEICQRSYREVRVLVMHWGHRGYRNDNNLSNYQLEIHLVVDTFESYNYNVATSRMCPEDPCDEDLAHFHYGVADDTLAIIYYIGHGALDDLQERSLRFQQHVFLSSMSARFDYSLTISRGESLDPIHWYNVVPMILKFKCDVLTILDCSHSGGAALPRHMFHDDMYPRAFSKEVIATAGFDSTYWSGKKYSFATIMSQVFADFKEANDLDSLGLFSEISYRMKLQSPCRTKTKKEALVESEGHPTNPVQYQLVPGKPMGIPLKPLPSKTPTRTGKLDLSKSQVDDLSRTFFNKLYAAGIWP</sequence>
<name>A0A1J7ID26_9PEZI</name>